<dbReference type="OrthoDB" id="11234at10239"/>
<evidence type="ECO:0000256" key="1">
    <source>
        <dbReference type="SAM" id="Coils"/>
    </source>
</evidence>
<name>D1GF55_9VIRU</name>
<keyword evidence="3" id="KW-1133">Transmembrane helix</keyword>
<keyword evidence="1" id="KW-0175">Coiled coil</keyword>
<feature type="coiled-coil region" evidence="1">
    <location>
        <begin position="11"/>
        <end position="80"/>
    </location>
</feature>
<evidence type="ECO:0000313" key="4">
    <source>
        <dbReference type="EMBL" id="ACZ35755.1"/>
    </source>
</evidence>
<feature type="region of interest" description="Disordered" evidence="2">
    <location>
        <begin position="260"/>
        <end position="281"/>
    </location>
</feature>
<evidence type="ECO:0000313" key="5">
    <source>
        <dbReference type="Proteomes" id="UP000000512"/>
    </source>
</evidence>
<protein>
    <submittedName>
        <fullName evidence="4">Putative membrane protein</fullName>
    </submittedName>
</protein>
<keyword evidence="5" id="KW-1185">Reference proteome</keyword>
<keyword evidence="3" id="KW-0472">Membrane</keyword>
<feature type="transmembrane region" description="Helical" evidence="3">
    <location>
        <begin position="216"/>
        <end position="238"/>
    </location>
</feature>
<sequence length="281" mass="32167">MSTDGKLVSVYEEELRKAQTFEELRQKYEEAQKQINDGKALKKLYQIYEKREFELKKAQFEQLKAELAKKKKKFKKERLDIRVKVTKKWINSRLFTAEHYVAMLQQNRDGLQLLFLRRAKLIENQGYLMLEVKKLRKSWVLNGEPLLLEKNKYPWGKKFVAVWFTLPNYPYTLDVAVDEKIKQLTIRSLNAPQILHSIVKTKFFEALARVGSGPDLMMLIIGVIMGVGIGMAVGFGIANANLTHLLSQHVTNTTTTHLATTTTTTTSPSFTIPSNTSKGVG</sequence>
<dbReference type="EMBL" id="FJ870916">
    <property type="protein sequence ID" value="ACZ35755.1"/>
    <property type="molecule type" value="Genomic_DNA"/>
</dbReference>
<dbReference type="KEGG" id="vg:8676839"/>
<organism evidence="4 5">
    <name type="scientific">Sulfolobus spindle-shaped virus 7</name>
    <dbReference type="NCBI Taxonomy" id="693628"/>
    <lineage>
        <taxon>Viruses</taxon>
        <taxon>Viruses incertae sedis</taxon>
        <taxon>Fuselloviridae</taxon>
        <taxon>Alphafusellovirus</taxon>
        <taxon>Alphafusellovirus hengillense</taxon>
    </lineage>
</organism>
<dbReference type="InterPro" id="IPR035122">
    <property type="entry name" value="B277"/>
</dbReference>
<evidence type="ECO:0000256" key="2">
    <source>
        <dbReference type="SAM" id="MobiDB-lite"/>
    </source>
</evidence>
<dbReference type="Proteomes" id="UP000000512">
    <property type="component" value="Segment"/>
</dbReference>
<dbReference type="Pfam" id="PF17623">
    <property type="entry name" value="B277"/>
    <property type="match status" value="1"/>
</dbReference>
<accession>D1GF55</accession>
<keyword evidence="3" id="KW-0812">Transmembrane</keyword>
<reference evidence="4 5" key="1">
    <citation type="journal article" date="2009" name="Environ. Microbiol.">
        <title>Four newly isolated fuselloviruses from extreme geothermal environments reveal unusual morphologies and a possible interviral recombination mechanism.</title>
        <authorList>
            <person name="Redder P."/>
            <person name="Peng X."/>
            <person name="Brugger K."/>
            <person name="Shah S.A."/>
            <person name="Roesch F."/>
            <person name="Greve B."/>
            <person name="She Q."/>
            <person name="Schleper C."/>
            <person name="Forterre P."/>
            <person name="Garrett R.A."/>
            <person name="Prangishvili D."/>
        </authorList>
    </citation>
    <scope>NUCLEOTIDE SEQUENCE [LARGE SCALE GENOMIC DNA]</scope>
</reference>
<dbReference type="GeneID" id="8676839"/>
<evidence type="ECO:0000256" key="3">
    <source>
        <dbReference type="SAM" id="Phobius"/>
    </source>
</evidence>
<dbReference type="RefSeq" id="YP_003331487.1">
    <property type="nucleotide sequence ID" value="NC_013588.1"/>
</dbReference>
<proteinExistence type="predicted"/>